<dbReference type="GO" id="GO:0008420">
    <property type="term" value="F:RNA polymerase II CTD heptapeptide repeat phosphatase activity"/>
    <property type="evidence" value="ECO:0007669"/>
    <property type="project" value="UniProtKB-UniRule"/>
</dbReference>
<dbReference type="NCBIfam" id="TIGR02250">
    <property type="entry name" value="FCP1_euk"/>
    <property type="match status" value="1"/>
</dbReference>
<dbReference type="FunCoup" id="A0A066V6U4">
    <property type="interactions" value="278"/>
</dbReference>
<accession>A0A066V6U4</accession>
<evidence type="ECO:0000259" key="8">
    <source>
        <dbReference type="PROSITE" id="PS50172"/>
    </source>
</evidence>
<name>A0A066V6U4_TILAU</name>
<evidence type="ECO:0000256" key="3">
    <source>
        <dbReference type="ARBA" id="ARBA00023242"/>
    </source>
</evidence>
<dbReference type="PANTHER" id="PTHR23081:SF36">
    <property type="entry name" value="RNA POLYMERASE II SUBUNIT A C-TERMINAL DOMAIN PHOSPHATASE"/>
    <property type="match status" value="1"/>
</dbReference>
<dbReference type="EC" id="3.1.3.16" evidence="6"/>
<keyword evidence="2 6" id="KW-0378">Hydrolase</keyword>
<keyword evidence="11" id="KW-1185">Reference proteome</keyword>
<evidence type="ECO:0000256" key="2">
    <source>
        <dbReference type="ARBA" id="ARBA00022801"/>
    </source>
</evidence>
<comment type="catalytic activity">
    <reaction evidence="5 6">
        <text>O-phospho-L-threonyl-[protein] + H2O = L-threonyl-[protein] + phosphate</text>
        <dbReference type="Rhea" id="RHEA:47004"/>
        <dbReference type="Rhea" id="RHEA-COMP:11060"/>
        <dbReference type="Rhea" id="RHEA-COMP:11605"/>
        <dbReference type="ChEBI" id="CHEBI:15377"/>
        <dbReference type="ChEBI" id="CHEBI:30013"/>
        <dbReference type="ChEBI" id="CHEBI:43474"/>
        <dbReference type="ChEBI" id="CHEBI:61977"/>
        <dbReference type="EC" id="3.1.3.16"/>
    </reaction>
</comment>
<proteinExistence type="predicted"/>
<feature type="region of interest" description="Disordered" evidence="7">
    <location>
        <begin position="278"/>
        <end position="308"/>
    </location>
</feature>
<comment type="subcellular location">
    <subcellularLocation>
        <location evidence="1 6">Nucleus</location>
    </subcellularLocation>
</comment>
<dbReference type="CDD" id="cd17729">
    <property type="entry name" value="BRCT_CTDP1"/>
    <property type="match status" value="1"/>
</dbReference>
<dbReference type="Gene3D" id="3.40.50.1000">
    <property type="entry name" value="HAD superfamily/HAD-like"/>
    <property type="match status" value="1"/>
</dbReference>
<dbReference type="PANTHER" id="PTHR23081">
    <property type="entry name" value="RNA POLYMERASE II CTD PHOSPHATASE"/>
    <property type="match status" value="1"/>
</dbReference>
<dbReference type="GO" id="GO:0005634">
    <property type="term" value="C:nucleus"/>
    <property type="evidence" value="ECO:0007669"/>
    <property type="project" value="UniProtKB-SubCell"/>
</dbReference>
<dbReference type="InterPro" id="IPR036420">
    <property type="entry name" value="BRCT_dom_sf"/>
</dbReference>
<dbReference type="EMBL" id="JMSN01000147">
    <property type="protein sequence ID" value="KDN37201.1"/>
    <property type="molecule type" value="Genomic_DNA"/>
</dbReference>
<evidence type="ECO:0000256" key="7">
    <source>
        <dbReference type="SAM" id="MobiDB-lite"/>
    </source>
</evidence>
<comment type="catalytic activity">
    <reaction evidence="4 6">
        <text>O-phospho-L-seryl-[protein] + H2O = L-seryl-[protein] + phosphate</text>
        <dbReference type="Rhea" id="RHEA:20629"/>
        <dbReference type="Rhea" id="RHEA-COMP:9863"/>
        <dbReference type="Rhea" id="RHEA-COMP:11604"/>
        <dbReference type="ChEBI" id="CHEBI:15377"/>
        <dbReference type="ChEBI" id="CHEBI:29999"/>
        <dbReference type="ChEBI" id="CHEBI:43474"/>
        <dbReference type="ChEBI" id="CHEBI:83421"/>
        <dbReference type="EC" id="3.1.3.16"/>
    </reaction>
</comment>
<dbReference type="SMART" id="SM00577">
    <property type="entry name" value="CPDc"/>
    <property type="match status" value="1"/>
</dbReference>
<comment type="caution">
    <text evidence="10">The sequence shown here is derived from an EMBL/GenBank/DDBJ whole genome shotgun (WGS) entry which is preliminary data.</text>
</comment>
<dbReference type="PROSITE" id="PS50969">
    <property type="entry name" value="FCP1"/>
    <property type="match status" value="1"/>
</dbReference>
<dbReference type="Proteomes" id="UP000027361">
    <property type="component" value="Unassembled WGS sequence"/>
</dbReference>
<dbReference type="STRING" id="1037660.A0A066V6U4"/>
<evidence type="ECO:0000256" key="1">
    <source>
        <dbReference type="ARBA" id="ARBA00004123"/>
    </source>
</evidence>
<gene>
    <name evidence="10" type="ORF">K437DRAFT_211866</name>
</gene>
<protein>
    <recommendedName>
        <fullName evidence="6">RNA polymerase II subunit A C-terminal domain phosphatase</fullName>
        <ecNumber evidence="6">3.1.3.16</ecNumber>
    </recommendedName>
</protein>
<dbReference type="Pfam" id="PF12738">
    <property type="entry name" value="PTCB-BRCT"/>
    <property type="match status" value="1"/>
</dbReference>
<dbReference type="AlphaFoldDB" id="A0A066V6U4"/>
<dbReference type="InterPro" id="IPR004274">
    <property type="entry name" value="FCP1_dom"/>
</dbReference>
<dbReference type="InterPro" id="IPR039189">
    <property type="entry name" value="Fcp1"/>
</dbReference>
<feature type="region of interest" description="Disordered" evidence="7">
    <location>
        <begin position="369"/>
        <end position="411"/>
    </location>
</feature>
<dbReference type="SMART" id="SM00292">
    <property type="entry name" value="BRCT"/>
    <property type="match status" value="1"/>
</dbReference>
<dbReference type="InParanoid" id="A0A066V6U4"/>
<dbReference type="Pfam" id="PF03031">
    <property type="entry name" value="NIF"/>
    <property type="match status" value="1"/>
</dbReference>
<evidence type="ECO:0000259" key="9">
    <source>
        <dbReference type="PROSITE" id="PS50969"/>
    </source>
</evidence>
<feature type="domain" description="FCP1 homology" evidence="9">
    <location>
        <begin position="63"/>
        <end position="266"/>
    </location>
</feature>
<dbReference type="OMA" id="FMDTINP"/>
<keyword evidence="3 6" id="KW-0539">Nucleus</keyword>
<dbReference type="InterPro" id="IPR036412">
    <property type="entry name" value="HAD-like_sf"/>
</dbReference>
<dbReference type="InterPro" id="IPR001357">
    <property type="entry name" value="BRCT_dom"/>
</dbReference>
<dbReference type="InterPro" id="IPR011947">
    <property type="entry name" value="FCP1_euk"/>
</dbReference>
<dbReference type="OrthoDB" id="10249888at2759"/>
<reference evidence="10 11" key="1">
    <citation type="submission" date="2014-05" db="EMBL/GenBank/DDBJ databases">
        <title>Draft genome sequence of a rare smut relative, Tilletiaria anomala UBC 951.</title>
        <authorList>
            <consortium name="DOE Joint Genome Institute"/>
            <person name="Toome M."/>
            <person name="Kuo A."/>
            <person name="Henrissat B."/>
            <person name="Lipzen A."/>
            <person name="Tritt A."/>
            <person name="Yoshinaga Y."/>
            <person name="Zane M."/>
            <person name="Barry K."/>
            <person name="Grigoriev I.V."/>
            <person name="Spatafora J.W."/>
            <person name="Aimea M.C."/>
        </authorList>
    </citation>
    <scope>NUCLEOTIDE SEQUENCE [LARGE SCALE GENOMIC DNA]</scope>
    <source>
        <strain evidence="10 11">UBC 951</strain>
    </source>
</reference>
<dbReference type="RefSeq" id="XP_013240266.1">
    <property type="nucleotide sequence ID" value="XM_013384812.1"/>
</dbReference>
<organism evidence="10 11">
    <name type="scientific">Tilletiaria anomala (strain ATCC 24038 / CBS 436.72 / UBC 951)</name>
    <dbReference type="NCBI Taxonomy" id="1037660"/>
    <lineage>
        <taxon>Eukaryota</taxon>
        <taxon>Fungi</taxon>
        <taxon>Dikarya</taxon>
        <taxon>Basidiomycota</taxon>
        <taxon>Ustilaginomycotina</taxon>
        <taxon>Exobasidiomycetes</taxon>
        <taxon>Georgefischeriales</taxon>
        <taxon>Tilletiariaceae</taxon>
        <taxon>Tilletiaria</taxon>
    </lineage>
</organism>
<dbReference type="GeneID" id="25262092"/>
<comment type="function">
    <text evidence="6">This promotes the activity of RNA polymerase II.</text>
</comment>
<dbReference type="SUPFAM" id="SSF52113">
    <property type="entry name" value="BRCT domain"/>
    <property type="match status" value="1"/>
</dbReference>
<dbReference type="Gene3D" id="3.40.50.10190">
    <property type="entry name" value="BRCT domain"/>
    <property type="match status" value="1"/>
</dbReference>
<feature type="region of interest" description="Disordered" evidence="7">
    <location>
        <begin position="596"/>
        <end position="626"/>
    </location>
</feature>
<evidence type="ECO:0000256" key="6">
    <source>
        <dbReference type="RuleBase" id="RU366066"/>
    </source>
</evidence>
<dbReference type="InterPro" id="IPR023214">
    <property type="entry name" value="HAD_sf"/>
</dbReference>
<evidence type="ECO:0000313" key="11">
    <source>
        <dbReference type="Proteomes" id="UP000027361"/>
    </source>
</evidence>
<feature type="domain" description="BRCT" evidence="8">
    <location>
        <begin position="483"/>
        <end position="582"/>
    </location>
</feature>
<evidence type="ECO:0000256" key="5">
    <source>
        <dbReference type="ARBA" id="ARBA00048336"/>
    </source>
</evidence>
<evidence type="ECO:0000256" key="4">
    <source>
        <dbReference type="ARBA" id="ARBA00047761"/>
    </source>
</evidence>
<dbReference type="CDD" id="cd07521">
    <property type="entry name" value="HAD_FCP1-like"/>
    <property type="match status" value="1"/>
</dbReference>
<sequence length="649" mass="69277">MATVDADCSHPVQVAGLCAVCGRELDSAVLLGVSIAISHASAGIKVSASEAKRLDAESTAQLLRQRRLALIIDLDQTIIHATVDPTVGEWLKDPQNPNYAALSNVGRFKLGMDGKTVLGFETHDQVGDRAASEAPDEAVAGCWYYVKPRPGLADFLRGLARKYELHVYTMGTRSYADCVCRLVDPDGTLFGSRILSRDENGSLLQKSLSRLFPVDTSMVVIIDDRADVWSRSPNLIKVNPYDFFVGIGDINATFLPAAPPPPLPSPTLLTDGETDITAEASPDMSSTIPEEAGAPTPPADAPESPALAAASSTPLMMGLEGADAITMETSEAGAAAAAAEEKAEKDQRAVLTEQIDSRPLAKMQEALEEKLSHCHPSSSDSAGPCAKVSEAPHQDNAPGADADEAAPSSLVEPGPLQRLHAVLKDDDAELARVQEILDAIHERWYAQWDGMHGASMPLTESPDDLNALAARPKPAVMNIIGDIKRLVLAGCNIVFSGVIPLGEKPQERVRVHSTDIWRVAEEFGARCSLGVNATVTHLIAAKAGTEKVRQATRIATIHVLHPSWFHTSVAHWAREEEEWYILPKDASSDSPSAALFLGFGDDSSDCESDADQQRDPAGEQADALPAEVSLSGIDWGEAADEVDAYLDDS</sequence>
<feature type="non-terminal residue" evidence="10">
    <location>
        <position position="649"/>
    </location>
</feature>
<dbReference type="PROSITE" id="PS50172">
    <property type="entry name" value="BRCT"/>
    <property type="match status" value="1"/>
</dbReference>
<dbReference type="HOGENOM" id="CLU_007683_0_0_1"/>
<evidence type="ECO:0000313" key="10">
    <source>
        <dbReference type="EMBL" id="KDN37201.1"/>
    </source>
</evidence>
<dbReference type="SUPFAM" id="SSF56784">
    <property type="entry name" value="HAD-like"/>
    <property type="match status" value="1"/>
</dbReference>